<dbReference type="SUPFAM" id="SSF53649">
    <property type="entry name" value="Alkaline phosphatase-like"/>
    <property type="match status" value="1"/>
</dbReference>
<proteinExistence type="inferred from homology"/>
<dbReference type="RefSeq" id="WP_331846633.1">
    <property type="nucleotide sequence ID" value="NZ_JAZHPZ010000004.1"/>
</dbReference>
<evidence type="ECO:0000256" key="7">
    <source>
        <dbReference type="ARBA" id="ARBA00023136"/>
    </source>
</evidence>
<keyword evidence="4 8" id="KW-1003">Cell membrane</keyword>
<gene>
    <name evidence="11" type="ORF">V3851_11320</name>
</gene>
<dbReference type="InterPro" id="IPR000917">
    <property type="entry name" value="Sulfatase_N"/>
</dbReference>
<dbReference type="CDD" id="cd16015">
    <property type="entry name" value="LTA_synthase"/>
    <property type="match status" value="1"/>
</dbReference>
<dbReference type="Proteomes" id="UP001306950">
    <property type="component" value="Unassembled WGS sequence"/>
</dbReference>
<comment type="caution">
    <text evidence="11">The sequence shown here is derived from an EMBL/GenBank/DDBJ whole genome shotgun (WGS) entry which is preliminary data.</text>
</comment>
<keyword evidence="7 8" id="KW-0472">Membrane</keyword>
<dbReference type="InterPro" id="IPR017850">
    <property type="entry name" value="Alkaline_phosphatase_core_sf"/>
</dbReference>
<feature type="transmembrane region" description="Helical" evidence="9">
    <location>
        <begin position="43"/>
        <end position="60"/>
    </location>
</feature>
<feature type="domain" description="Sulfatase N-terminal" evidence="10">
    <location>
        <begin position="258"/>
        <end position="548"/>
    </location>
</feature>
<evidence type="ECO:0000256" key="2">
    <source>
        <dbReference type="ARBA" id="ARBA00004936"/>
    </source>
</evidence>
<keyword evidence="12" id="KW-1185">Reference proteome</keyword>
<evidence type="ECO:0000256" key="6">
    <source>
        <dbReference type="ARBA" id="ARBA00022989"/>
    </source>
</evidence>
<evidence type="ECO:0000256" key="9">
    <source>
        <dbReference type="SAM" id="Phobius"/>
    </source>
</evidence>
<dbReference type="Gene3D" id="3.40.720.10">
    <property type="entry name" value="Alkaline Phosphatase, subunit A"/>
    <property type="match status" value="1"/>
</dbReference>
<keyword evidence="6 9" id="KW-1133">Transmembrane helix</keyword>
<evidence type="ECO:0000256" key="5">
    <source>
        <dbReference type="ARBA" id="ARBA00022692"/>
    </source>
</evidence>
<dbReference type="PIRSF" id="PIRSF005091">
    <property type="entry name" value="Mmb_sulf_HI1246"/>
    <property type="match status" value="1"/>
</dbReference>
<organism evidence="11 12">
    <name type="scientific">Paenibacillus haidiansis</name>
    <dbReference type="NCBI Taxonomy" id="1574488"/>
    <lineage>
        <taxon>Bacteria</taxon>
        <taxon>Bacillati</taxon>
        <taxon>Bacillota</taxon>
        <taxon>Bacilli</taxon>
        <taxon>Bacillales</taxon>
        <taxon>Paenibacillaceae</taxon>
        <taxon>Paenibacillus</taxon>
    </lineage>
</organism>
<comment type="pathway">
    <text evidence="2">Cell wall biogenesis; lipoteichoic acid biosynthesis.</text>
</comment>
<dbReference type="InterPro" id="IPR050448">
    <property type="entry name" value="OpgB/LTA_synthase_biosynth"/>
</dbReference>
<dbReference type="Pfam" id="PF00884">
    <property type="entry name" value="Sulfatase"/>
    <property type="match status" value="1"/>
</dbReference>
<feature type="transmembrane region" description="Helical" evidence="9">
    <location>
        <begin position="118"/>
        <end position="134"/>
    </location>
</feature>
<accession>A0ABU7VSG5</accession>
<dbReference type="EMBL" id="JAZHPZ010000004">
    <property type="protein sequence ID" value="MEF2966420.1"/>
    <property type="molecule type" value="Genomic_DNA"/>
</dbReference>
<dbReference type="InterPro" id="IPR012160">
    <property type="entry name" value="LtaS-like"/>
</dbReference>
<evidence type="ECO:0000259" key="10">
    <source>
        <dbReference type="Pfam" id="PF00884"/>
    </source>
</evidence>
<feature type="transmembrane region" description="Helical" evidence="9">
    <location>
        <begin position="12"/>
        <end position="31"/>
    </location>
</feature>
<evidence type="ECO:0000313" key="11">
    <source>
        <dbReference type="EMBL" id="MEF2966420.1"/>
    </source>
</evidence>
<comment type="subcellular location">
    <subcellularLocation>
        <location evidence="1">Cell membrane</location>
        <topology evidence="1">Multi-pass membrane protein</topology>
    </subcellularLocation>
</comment>
<keyword evidence="5 9" id="KW-0812">Transmembrane</keyword>
<feature type="transmembrane region" description="Helical" evidence="9">
    <location>
        <begin position="161"/>
        <end position="182"/>
    </location>
</feature>
<evidence type="ECO:0000256" key="3">
    <source>
        <dbReference type="ARBA" id="ARBA00009983"/>
    </source>
</evidence>
<evidence type="ECO:0000256" key="8">
    <source>
        <dbReference type="PIRNR" id="PIRNR005091"/>
    </source>
</evidence>
<feature type="transmembrane region" description="Helical" evidence="9">
    <location>
        <begin position="67"/>
        <end position="86"/>
    </location>
</feature>
<protein>
    <submittedName>
        <fullName evidence="11">LTA synthase family protein</fullName>
    </submittedName>
</protein>
<sequence length="639" mass="71877">MSSPLSSNPSKFVLTFILLLLKIGLMRYFFYEGVQWQGLPAEALSVLALLCLADLIFFRAKRKGPVYWGFNFLMSFMMFAATLYHAHFGTVPTYAVLSELNQVPQIRASVGPLISPEQFLFFADFVLLILYVIAKRIRRSLRNRGLSFRTNPRERASRARLGWNLGMICLLIVSVLASGLYVRSGKRIDNELVRAETIGFLNFQADAALRNREEERMIAEGNIKETVAKIQTLQARYPYREGATGGAPDYFGAAQGMNLIVIQMESFQNFPIHLTVGGQEVTPVLNSLAEEGIYFPHIFQQIGPGNTSDAEFMSNTSIYPTAAVAMSKGYGNRELPSLPRLLQQHGYEANTFHINKVTFWDRDKLYPALNFDQYYDKPYFKNDHFNDFGASDEEMYRVGVEKLTELKAQGKPFYAQFVTTSSHSPFVVPEDKVKIQLPENLKGTNLGNYITAVNYTDYAIGKLIEELKANGMWDNTMLAIYGDHFGIQPSETGAAEIEEKLGIAYDDRISRFNIPFIVHIPGQTLGIVSDITGGQVDMMPTVANLLGVSLKDENFTALGQDLLNIDRNVIGMRYYLPTGSFFNNDVMFVPGQGFEDGTAVSLDTLEPVTDISGYRSDYYYVTELMGLSDEYVNLLPKRR</sequence>
<dbReference type="Gene3D" id="3.30.1120.170">
    <property type="match status" value="1"/>
</dbReference>
<evidence type="ECO:0000256" key="1">
    <source>
        <dbReference type="ARBA" id="ARBA00004651"/>
    </source>
</evidence>
<reference evidence="11 12" key="1">
    <citation type="submission" date="2024-02" db="EMBL/GenBank/DDBJ databases">
        <title>A nitrogen-fixing paenibacillus bacterium.</title>
        <authorList>
            <person name="Zhang W.L."/>
            <person name="Chen S.F."/>
        </authorList>
    </citation>
    <scope>NUCLEOTIDE SEQUENCE [LARGE SCALE GENOMIC DNA]</scope>
    <source>
        <strain evidence="11 12">M1</strain>
    </source>
</reference>
<dbReference type="PANTHER" id="PTHR47371">
    <property type="entry name" value="LIPOTEICHOIC ACID SYNTHASE"/>
    <property type="match status" value="1"/>
</dbReference>
<evidence type="ECO:0000256" key="4">
    <source>
        <dbReference type="ARBA" id="ARBA00022475"/>
    </source>
</evidence>
<name>A0ABU7VSG5_9BACL</name>
<evidence type="ECO:0000313" key="12">
    <source>
        <dbReference type="Proteomes" id="UP001306950"/>
    </source>
</evidence>
<comment type="similarity">
    <text evidence="3 8">Belongs to the LTA synthase family.</text>
</comment>
<dbReference type="PANTHER" id="PTHR47371:SF3">
    <property type="entry name" value="PHOSPHOGLYCEROL TRANSFERASE I"/>
    <property type="match status" value="1"/>
</dbReference>